<feature type="domain" description="Thioesterase" evidence="1">
    <location>
        <begin position="44"/>
        <end position="106"/>
    </location>
</feature>
<keyword evidence="3" id="KW-1185">Reference proteome</keyword>
<dbReference type="CDD" id="cd00586">
    <property type="entry name" value="4HBT"/>
    <property type="match status" value="1"/>
</dbReference>
<dbReference type="RefSeq" id="WP_209592982.1">
    <property type="nucleotide sequence ID" value="NZ_JAGJCF010000002.1"/>
</dbReference>
<protein>
    <submittedName>
        <fullName evidence="2">Acyl-CoA thioesterase</fullName>
    </submittedName>
</protein>
<dbReference type="Gene3D" id="3.10.129.10">
    <property type="entry name" value="Hotdog Thioesterase"/>
    <property type="match status" value="1"/>
</dbReference>
<evidence type="ECO:0000313" key="2">
    <source>
        <dbReference type="EMBL" id="MBP0614541.1"/>
    </source>
</evidence>
<dbReference type="Pfam" id="PF03061">
    <property type="entry name" value="4HBT"/>
    <property type="match status" value="1"/>
</dbReference>
<dbReference type="InterPro" id="IPR029069">
    <property type="entry name" value="HotDog_dom_sf"/>
</dbReference>
<dbReference type="InterPro" id="IPR006683">
    <property type="entry name" value="Thioestr_dom"/>
</dbReference>
<accession>A0ABS4BEE4</accession>
<sequence length="149" mass="16462">MADEASVFTARYALRFGQCDPAGIAFFPRLVEMLAWTVEDWFAEALGQSFRRIHVEEDRATPVVSLSVDFVSPARLGDVLVHELRVLEIGRSAVKLDICVAKEDGTMVLRSTQTVVHCALSGEAPQSQALPEGLRRKMEGYLVRDAQVA</sequence>
<gene>
    <name evidence="2" type="ORF">J6595_03000</name>
</gene>
<reference evidence="2 3" key="1">
    <citation type="submission" date="2021-04" db="EMBL/GenBank/DDBJ databases">
        <title>Whole genome sequence of Jiella sp. KSK16Y-1.</title>
        <authorList>
            <person name="Tuo L."/>
        </authorList>
    </citation>
    <scope>NUCLEOTIDE SEQUENCE [LARGE SCALE GENOMIC DNA]</scope>
    <source>
        <strain evidence="2 3">KSK16Y-1</strain>
    </source>
</reference>
<dbReference type="Proteomes" id="UP000678276">
    <property type="component" value="Unassembled WGS sequence"/>
</dbReference>
<evidence type="ECO:0000313" key="3">
    <source>
        <dbReference type="Proteomes" id="UP000678276"/>
    </source>
</evidence>
<name>A0ABS4BEE4_9HYPH</name>
<dbReference type="SUPFAM" id="SSF54637">
    <property type="entry name" value="Thioesterase/thiol ester dehydrase-isomerase"/>
    <property type="match status" value="1"/>
</dbReference>
<dbReference type="EMBL" id="JAGJCF010000002">
    <property type="protein sequence ID" value="MBP0614541.1"/>
    <property type="molecule type" value="Genomic_DNA"/>
</dbReference>
<organism evidence="2 3">
    <name type="scientific">Jiella mangrovi</name>
    <dbReference type="NCBI Taxonomy" id="2821407"/>
    <lineage>
        <taxon>Bacteria</taxon>
        <taxon>Pseudomonadati</taxon>
        <taxon>Pseudomonadota</taxon>
        <taxon>Alphaproteobacteria</taxon>
        <taxon>Hyphomicrobiales</taxon>
        <taxon>Aurantimonadaceae</taxon>
        <taxon>Jiella</taxon>
    </lineage>
</organism>
<evidence type="ECO:0000259" key="1">
    <source>
        <dbReference type="Pfam" id="PF03061"/>
    </source>
</evidence>
<comment type="caution">
    <text evidence="2">The sequence shown here is derived from an EMBL/GenBank/DDBJ whole genome shotgun (WGS) entry which is preliminary data.</text>
</comment>
<proteinExistence type="predicted"/>